<proteinExistence type="predicted"/>
<dbReference type="AlphaFoldDB" id="A0A8J3FWC2"/>
<reference evidence="1" key="1">
    <citation type="journal article" date="2014" name="Int. J. Syst. Evol. Microbiol.">
        <title>Complete genome sequence of Corynebacterium casei LMG S-19264T (=DSM 44701T), isolated from a smear-ripened cheese.</title>
        <authorList>
            <consortium name="US DOE Joint Genome Institute (JGI-PGF)"/>
            <person name="Walter F."/>
            <person name="Albersmeier A."/>
            <person name="Kalinowski J."/>
            <person name="Ruckert C."/>
        </authorList>
    </citation>
    <scope>NUCLEOTIDE SEQUENCE</scope>
    <source>
        <strain evidence="1">CGMCC 4.5737</strain>
    </source>
</reference>
<gene>
    <name evidence="1" type="ORF">GCM10012275_53240</name>
</gene>
<dbReference type="Proteomes" id="UP000637578">
    <property type="component" value="Unassembled WGS sequence"/>
</dbReference>
<accession>A0A8J3FWC2</accession>
<comment type="caution">
    <text evidence="1">The sequence shown here is derived from an EMBL/GenBank/DDBJ whole genome shotgun (WGS) entry which is preliminary data.</text>
</comment>
<sequence>MSIVAAPASPVPCLPGCTERHAPLTTPVDTQICSATFGEVGDPGSIGHVQVVVHQFADLGGVGHEVQVAFDHLELDSGCIRPERARKLGELLLRAAALCESQTHLTLAAVAS</sequence>
<evidence type="ECO:0000313" key="2">
    <source>
        <dbReference type="Proteomes" id="UP000637578"/>
    </source>
</evidence>
<protein>
    <submittedName>
        <fullName evidence="1">Uncharacterized protein</fullName>
    </submittedName>
</protein>
<dbReference type="EMBL" id="BMMK01000035">
    <property type="protein sequence ID" value="GGM75838.1"/>
    <property type="molecule type" value="Genomic_DNA"/>
</dbReference>
<dbReference type="RefSeq" id="WP_189061166.1">
    <property type="nucleotide sequence ID" value="NZ_BMMK01000035.1"/>
</dbReference>
<evidence type="ECO:0000313" key="1">
    <source>
        <dbReference type="EMBL" id="GGM75838.1"/>
    </source>
</evidence>
<organism evidence="1 2">
    <name type="scientific">Longimycelium tulufanense</name>
    <dbReference type="NCBI Taxonomy" id="907463"/>
    <lineage>
        <taxon>Bacteria</taxon>
        <taxon>Bacillati</taxon>
        <taxon>Actinomycetota</taxon>
        <taxon>Actinomycetes</taxon>
        <taxon>Pseudonocardiales</taxon>
        <taxon>Pseudonocardiaceae</taxon>
        <taxon>Longimycelium</taxon>
    </lineage>
</organism>
<reference evidence="1" key="2">
    <citation type="submission" date="2020-09" db="EMBL/GenBank/DDBJ databases">
        <authorList>
            <person name="Sun Q."/>
            <person name="Zhou Y."/>
        </authorList>
    </citation>
    <scope>NUCLEOTIDE SEQUENCE</scope>
    <source>
        <strain evidence="1">CGMCC 4.5737</strain>
    </source>
</reference>
<keyword evidence="2" id="KW-1185">Reference proteome</keyword>
<name>A0A8J3FWC2_9PSEU</name>